<dbReference type="PANTHER" id="PTHR47966">
    <property type="entry name" value="BETA-SITE APP-CLEAVING ENZYME, ISOFORM A-RELATED"/>
    <property type="match status" value="1"/>
</dbReference>
<dbReference type="Pfam" id="PF00026">
    <property type="entry name" value="Asp"/>
    <property type="match status" value="1"/>
</dbReference>
<feature type="domain" description="Saposin B-type" evidence="10">
    <location>
        <begin position="280"/>
        <end position="370"/>
    </location>
</feature>
<evidence type="ECO:0000256" key="1">
    <source>
        <dbReference type="ARBA" id="ARBA00007447"/>
    </source>
</evidence>
<dbReference type="EMBL" id="CABITT030000001">
    <property type="protein sequence ID" value="VVA91004.1"/>
    <property type="molecule type" value="Genomic_DNA"/>
</dbReference>
<evidence type="ECO:0000256" key="6">
    <source>
        <dbReference type="ARBA" id="ARBA00023157"/>
    </source>
</evidence>
<evidence type="ECO:0000256" key="2">
    <source>
        <dbReference type="ARBA" id="ARBA00022670"/>
    </source>
</evidence>
<evidence type="ECO:0000256" key="8">
    <source>
        <dbReference type="PIRSR" id="PIRSR601461-2"/>
    </source>
</evidence>
<dbReference type="FunFam" id="2.40.70.10:FF:000115">
    <property type="entry name" value="Lysosomal aspartic protease"/>
    <property type="match status" value="1"/>
</dbReference>
<dbReference type="Gene3D" id="1.10.225.10">
    <property type="entry name" value="Saposin-like"/>
    <property type="match status" value="1"/>
</dbReference>
<evidence type="ECO:0000256" key="3">
    <source>
        <dbReference type="ARBA" id="ARBA00022750"/>
    </source>
</evidence>
<dbReference type="PRINTS" id="PR00792">
    <property type="entry name" value="PEPSIN"/>
</dbReference>
<dbReference type="AlphaFoldDB" id="A0A565AR36"/>
<protein>
    <recommendedName>
        <fullName evidence="14">Peptidase A1 domain-containing protein</fullName>
    </recommendedName>
</protein>
<keyword evidence="7" id="KW-0325">Glycoprotein</keyword>
<dbReference type="InterPro" id="IPR001969">
    <property type="entry name" value="Aspartic_peptidase_AS"/>
</dbReference>
<dbReference type="Pfam" id="PF05184">
    <property type="entry name" value="SapB_1"/>
    <property type="match status" value="1"/>
</dbReference>
<comment type="caution">
    <text evidence="12">The sequence shown here is derived from an EMBL/GenBank/DDBJ whole genome shotgun (WGS) entry which is preliminary data.</text>
</comment>
<dbReference type="GO" id="GO:0006629">
    <property type="term" value="P:lipid metabolic process"/>
    <property type="evidence" value="ECO:0007669"/>
    <property type="project" value="InterPro"/>
</dbReference>
<comment type="similarity">
    <text evidence="1 9">Belongs to the peptidase A1 family.</text>
</comment>
<keyword evidence="2 9" id="KW-0645">Protease</keyword>
<dbReference type="InterPro" id="IPR021109">
    <property type="entry name" value="Peptidase_aspartic_dom_sf"/>
</dbReference>
<dbReference type="InterPro" id="IPR001461">
    <property type="entry name" value="Aspartic_peptidase_A1"/>
</dbReference>
<keyword evidence="4 9" id="KW-0378">Hydrolase</keyword>
<dbReference type="InterPro" id="IPR008138">
    <property type="entry name" value="SapB_2"/>
</dbReference>
<sequence length="411" mass="44589">MVKLVLVLRLKKFTVLFDTGSSNLWLPSAYCNFSVACLVHKRYKSTRSSTYEKNGTAASINYMTGSVSGIFSKDDVKIGDMVIKGQDFIEAIREPGITFVIAKFDEISVGNVVPPFYKMVEQGMKPVFSFWLNRNPEDENGGEIVFGGVDPSHFKGTHIYSLVRGEGYWQFPMGDILLNGKPTGFCKNGCGAMADSGTTSIAGPASDIAVINHYIGATGIVNLQCKTIVKQYGKAILDLLVAGTPPKQICASLGLCSFGVSMGIESVVKMENGTLSSGLGDAQCTACEMTLAWIQYQLKQGMNEEQILNFVNTLCNNMPNGKTGMLAVDCTKISTMPTVSFTIAGRIFTLTPEEYIVKLGGPLAICISGFTAHDVPPPRGPFYWTLGDVFMGKYHTVFDYGNKRVGFAEAK</sequence>
<dbReference type="GO" id="GO:0004190">
    <property type="term" value="F:aspartic-type endopeptidase activity"/>
    <property type="evidence" value="ECO:0007669"/>
    <property type="project" value="UniProtKB-KW"/>
</dbReference>
<dbReference type="SUPFAM" id="SSF50630">
    <property type="entry name" value="Acid proteases"/>
    <property type="match status" value="1"/>
</dbReference>
<evidence type="ECO:0000313" key="13">
    <source>
        <dbReference type="Proteomes" id="UP000489600"/>
    </source>
</evidence>
<dbReference type="Proteomes" id="UP000489600">
    <property type="component" value="Unassembled WGS sequence"/>
</dbReference>
<dbReference type="SUPFAM" id="SSF47862">
    <property type="entry name" value="Saposin"/>
    <property type="match status" value="1"/>
</dbReference>
<feature type="disulfide bond" evidence="8">
    <location>
        <begin position="31"/>
        <end position="37"/>
    </location>
</feature>
<dbReference type="Pfam" id="PF03489">
    <property type="entry name" value="SapB_2"/>
    <property type="match status" value="1"/>
</dbReference>
<keyword evidence="3 9" id="KW-0064">Aspartyl protease</keyword>
<reference evidence="12" key="1">
    <citation type="submission" date="2019-07" db="EMBL/GenBank/DDBJ databases">
        <authorList>
            <person name="Dittberner H."/>
        </authorList>
    </citation>
    <scope>NUCLEOTIDE SEQUENCE [LARGE SCALE GENOMIC DNA]</scope>
</reference>
<dbReference type="OrthoDB" id="771136at2759"/>
<evidence type="ECO:0000259" key="10">
    <source>
        <dbReference type="PROSITE" id="PS50015"/>
    </source>
</evidence>
<organism evidence="12 13">
    <name type="scientific">Arabis nemorensis</name>
    <dbReference type="NCBI Taxonomy" id="586526"/>
    <lineage>
        <taxon>Eukaryota</taxon>
        <taxon>Viridiplantae</taxon>
        <taxon>Streptophyta</taxon>
        <taxon>Embryophyta</taxon>
        <taxon>Tracheophyta</taxon>
        <taxon>Spermatophyta</taxon>
        <taxon>Magnoliopsida</taxon>
        <taxon>eudicotyledons</taxon>
        <taxon>Gunneridae</taxon>
        <taxon>Pentapetalae</taxon>
        <taxon>rosids</taxon>
        <taxon>malvids</taxon>
        <taxon>Brassicales</taxon>
        <taxon>Brassicaceae</taxon>
        <taxon>Arabideae</taxon>
        <taxon>Arabis</taxon>
    </lineage>
</organism>
<keyword evidence="6 8" id="KW-1015">Disulfide bond</keyword>
<keyword evidence="13" id="KW-1185">Reference proteome</keyword>
<dbReference type="PROSITE" id="PS50015">
    <property type="entry name" value="SAP_B"/>
    <property type="match status" value="2"/>
</dbReference>
<name>A0A565AR36_9BRAS</name>
<evidence type="ECO:0000256" key="5">
    <source>
        <dbReference type="ARBA" id="ARBA00023145"/>
    </source>
</evidence>
<evidence type="ECO:0000256" key="4">
    <source>
        <dbReference type="ARBA" id="ARBA00022801"/>
    </source>
</evidence>
<dbReference type="InterPro" id="IPR008139">
    <property type="entry name" value="SaposinB_dom"/>
</dbReference>
<proteinExistence type="inferred from homology"/>
<feature type="domain" description="Peptidase A1" evidence="11">
    <location>
        <begin position="1"/>
        <end position="408"/>
    </location>
</feature>
<dbReference type="GO" id="GO:0006508">
    <property type="term" value="P:proteolysis"/>
    <property type="evidence" value="ECO:0007669"/>
    <property type="project" value="UniProtKB-KW"/>
</dbReference>
<gene>
    <name evidence="12" type="ORF">ANE_LOCUS1449</name>
</gene>
<dbReference type="PROSITE" id="PS00141">
    <property type="entry name" value="ASP_PROTEASE"/>
    <property type="match status" value="2"/>
</dbReference>
<dbReference type="PANTHER" id="PTHR47966:SF76">
    <property type="entry name" value="ASPARTIC PROTEINASE A1"/>
    <property type="match status" value="1"/>
</dbReference>
<evidence type="ECO:0000256" key="9">
    <source>
        <dbReference type="RuleBase" id="RU000454"/>
    </source>
</evidence>
<evidence type="ECO:0000259" key="11">
    <source>
        <dbReference type="PROSITE" id="PS51767"/>
    </source>
</evidence>
<dbReference type="Gene3D" id="2.40.70.10">
    <property type="entry name" value="Acid Proteases"/>
    <property type="match status" value="2"/>
</dbReference>
<dbReference type="InterPro" id="IPR033121">
    <property type="entry name" value="PEPTIDASE_A1"/>
</dbReference>
<dbReference type="InterPro" id="IPR007856">
    <property type="entry name" value="SapB_1"/>
</dbReference>
<keyword evidence="5" id="KW-0865">Zymogen</keyword>
<evidence type="ECO:0008006" key="14">
    <source>
        <dbReference type="Google" id="ProtNLM"/>
    </source>
</evidence>
<evidence type="ECO:0000256" key="7">
    <source>
        <dbReference type="ARBA" id="ARBA00023180"/>
    </source>
</evidence>
<evidence type="ECO:0000313" key="12">
    <source>
        <dbReference type="EMBL" id="VVA91004.1"/>
    </source>
</evidence>
<feature type="domain" description="Saposin B-type" evidence="10">
    <location>
        <begin position="220"/>
        <end position="260"/>
    </location>
</feature>
<accession>A0A565AR36</accession>
<dbReference type="InterPro" id="IPR011001">
    <property type="entry name" value="Saposin-like"/>
</dbReference>
<dbReference type="PROSITE" id="PS51767">
    <property type="entry name" value="PEPTIDASE_A1"/>
    <property type="match status" value="1"/>
</dbReference>